<dbReference type="InterPro" id="IPR023828">
    <property type="entry name" value="Peptidase_S8_Ser-AS"/>
</dbReference>
<dbReference type="PROSITE" id="PS00138">
    <property type="entry name" value="SUBTILASE_SER"/>
    <property type="match status" value="1"/>
</dbReference>
<comment type="similarity">
    <text evidence="1">Belongs to the peptidase S8 family.</text>
</comment>
<evidence type="ECO:0000259" key="5">
    <source>
        <dbReference type="Pfam" id="PF00082"/>
    </source>
</evidence>
<keyword evidence="2" id="KW-0645">Protease</keyword>
<feature type="domain" description="Peptidase S8/S53" evidence="5">
    <location>
        <begin position="4"/>
        <end position="95"/>
    </location>
</feature>
<evidence type="ECO:0000256" key="4">
    <source>
        <dbReference type="ARBA" id="ARBA00022825"/>
    </source>
</evidence>
<sequence>GNSDENDRKSLFSNYGKDIDVMAPGSGIYSTWQSTTAPYRSLSGTSMSSPLAAGLAGLVIDKFPNYTPLQIIEQIRVNADNINNLNPGKENMLGSGRINAYKAVSNSDVKSVRIISAEFVATKNIDGIIEAGEDVEIEINFMNYLNPLTSFTVVLTTESSDVTITQSQYSTSAKGTLEAFNNLNNKFKFSVNENPANDKEVLFKLAYSDGNYSDFELISVLINPTYRTQSGNNISFTITSKGTLAFNDYPSNENGDGFTFMKGRNLLFEAGLMYGISEAKLVNSVRDAIPDFQSADFNPLSFVQIKNPGVTADQEGISIFNDNNAGSQKLSIETELRTYSFSDAEHDNYIVMKYIFKNQSGVDYSNFYAGIYFDWDIDDEGYAENI</sequence>
<dbReference type="PANTHER" id="PTHR43806:SF11">
    <property type="entry name" value="CEREVISIN-RELATED"/>
    <property type="match status" value="1"/>
</dbReference>
<dbReference type="GO" id="GO:0004252">
    <property type="term" value="F:serine-type endopeptidase activity"/>
    <property type="evidence" value="ECO:0007669"/>
    <property type="project" value="InterPro"/>
</dbReference>
<dbReference type="EMBL" id="UOES01000148">
    <property type="protein sequence ID" value="VAW26838.1"/>
    <property type="molecule type" value="Genomic_DNA"/>
</dbReference>
<accession>A0A3B0U8W4</accession>
<dbReference type="Gene3D" id="3.40.50.200">
    <property type="entry name" value="Peptidase S8/S53 domain"/>
    <property type="match status" value="1"/>
</dbReference>
<dbReference type="GO" id="GO:0006508">
    <property type="term" value="P:proteolysis"/>
    <property type="evidence" value="ECO:0007669"/>
    <property type="project" value="UniProtKB-KW"/>
</dbReference>
<evidence type="ECO:0000313" key="6">
    <source>
        <dbReference type="EMBL" id="VAW26838.1"/>
    </source>
</evidence>
<dbReference type="PROSITE" id="PS51892">
    <property type="entry name" value="SUBTILASE"/>
    <property type="match status" value="1"/>
</dbReference>
<keyword evidence="4" id="KW-0720">Serine protease</keyword>
<feature type="non-terminal residue" evidence="6">
    <location>
        <position position="386"/>
    </location>
</feature>
<dbReference type="AlphaFoldDB" id="A0A3B0U8W4"/>
<proteinExistence type="inferred from homology"/>
<organism evidence="6">
    <name type="scientific">hydrothermal vent metagenome</name>
    <dbReference type="NCBI Taxonomy" id="652676"/>
    <lineage>
        <taxon>unclassified sequences</taxon>
        <taxon>metagenomes</taxon>
        <taxon>ecological metagenomes</taxon>
    </lineage>
</organism>
<name>A0A3B0U8W4_9ZZZZ</name>
<evidence type="ECO:0000256" key="3">
    <source>
        <dbReference type="ARBA" id="ARBA00022801"/>
    </source>
</evidence>
<gene>
    <name evidence="6" type="ORF">MNBD_BACTEROID06-55</name>
</gene>
<keyword evidence="3" id="KW-0378">Hydrolase</keyword>
<dbReference type="InterPro" id="IPR050131">
    <property type="entry name" value="Peptidase_S8_subtilisin-like"/>
</dbReference>
<dbReference type="InterPro" id="IPR000209">
    <property type="entry name" value="Peptidase_S8/S53_dom"/>
</dbReference>
<dbReference type="InterPro" id="IPR036852">
    <property type="entry name" value="Peptidase_S8/S53_dom_sf"/>
</dbReference>
<dbReference type="Pfam" id="PF00082">
    <property type="entry name" value="Peptidase_S8"/>
    <property type="match status" value="1"/>
</dbReference>
<feature type="non-terminal residue" evidence="6">
    <location>
        <position position="1"/>
    </location>
</feature>
<evidence type="ECO:0000256" key="2">
    <source>
        <dbReference type="ARBA" id="ARBA00022670"/>
    </source>
</evidence>
<dbReference type="PANTHER" id="PTHR43806">
    <property type="entry name" value="PEPTIDASE S8"/>
    <property type="match status" value="1"/>
</dbReference>
<evidence type="ECO:0000256" key="1">
    <source>
        <dbReference type="ARBA" id="ARBA00011073"/>
    </source>
</evidence>
<protein>
    <recommendedName>
        <fullName evidence="5">Peptidase S8/S53 domain-containing protein</fullName>
    </recommendedName>
</protein>
<dbReference type="SUPFAM" id="SSF52743">
    <property type="entry name" value="Subtilisin-like"/>
    <property type="match status" value="1"/>
</dbReference>
<reference evidence="6" key="1">
    <citation type="submission" date="2018-06" db="EMBL/GenBank/DDBJ databases">
        <authorList>
            <person name="Zhirakovskaya E."/>
        </authorList>
    </citation>
    <scope>NUCLEOTIDE SEQUENCE</scope>
</reference>